<evidence type="ECO:0000259" key="1">
    <source>
        <dbReference type="Pfam" id="PF24968"/>
    </source>
</evidence>
<dbReference type="STRING" id="5353.A0A1Q3EK50"/>
<keyword evidence="3" id="KW-1185">Reference proteome</keyword>
<dbReference type="Pfam" id="PF24968">
    <property type="entry name" value="DUF7770"/>
    <property type="match status" value="1"/>
</dbReference>
<accession>A0A1Q3EK50</accession>
<protein>
    <recommendedName>
        <fullName evidence="1">DUF7770 domain-containing protein</fullName>
    </recommendedName>
</protein>
<name>A0A1Q3EK50_LENED</name>
<feature type="domain" description="DUF7770" evidence="1">
    <location>
        <begin position="3"/>
        <end position="95"/>
    </location>
</feature>
<reference evidence="2 3" key="1">
    <citation type="submission" date="2016-08" db="EMBL/GenBank/DDBJ databases">
        <authorList>
            <consortium name="Lentinula edodes genome sequencing consortium"/>
            <person name="Sakamoto Y."/>
            <person name="Nakade K."/>
            <person name="Sato S."/>
            <person name="Yoshida Y."/>
            <person name="Miyazaki K."/>
            <person name="Natsume S."/>
            <person name="Konno N."/>
        </authorList>
    </citation>
    <scope>NUCLEOTIDE SEQUENCE [LARGE SCALE GENOMIC DNA]</scope>
    <source>
        <strain evidence="2 3">NBRC 111202</strain>
    </source>
</reference>
<evidence type="ECO:0000313" key="3">
    <source>
        <dbReference type="Proteomes" id="UP000188533"/>
    </source>
</evidence>
<organism evidence="2 3">
    <name type="scientific">Lentinula edodes</name>
    <name type="common">Shiitake mushroom</name>
    <name type="synonym">Lentinus edodes</name>
    <dbReference type="NCBI Taxonomy" id="5353"/>
    <lineage>
        <taxon>Eukaryota</taxon>
        <taxon>Fungi</taxon>
        <taxon>Dikarya</taxon>
        <taxon>Basidiomycota</taxon>
        <taxon>Agaricomycotina</taxon>
        <taxon>Agaricomycetes</taxon>
        <taxon>Agaricomycetidae</taxon>
        <taxon>Agaricales</taxon>
        <taxon>Marasmiineae</taxon>
        <taxon>Omphalotaceae</taxon>
        <taxon>Lentinula</taxon>
    </lineage>
</organism>
<gene>
    <name evidence="2" type="ORF">LENED_009603</name>
</gene>
<dbReference type="EMBL" id="BDGU01000469">
    <property type="protein sequence ID" value="GAW07598.1"/>
    <property type="molecule type" value="Genomic_DNA"/>
</dbReference>
<dbReference type="InterPro" id="IPR056672">
    <property type="entry name" value="DUF7770"/>
</dbReference>
<evidence type="ECO:0000313" key="2">
    <source>
        <dbReference type="EMBL" id="GAW07598.1"/>
    </source>
</evidence>
<comment type="caution">
    <text evidence="2">The sequence shown here is derived from an EMBL/GenBank/DDBJ whole genome shotgun (WGS) entry which is preliminary data.</text>
</comment>
<dbReference type="Proteomes" id="UP000188533">
    <property type="component" value="Unassembled WGS sequence"/>
</dbReference>
<dbReference type="AlphaFoldDB" id="A0A1Q3EK50"/>
<reference evidence="2 3" key="2">
    <citation type="submission" date="2017-02" db="EMBL/GenBank/DDBJ databases">
        <title>A genome survey and senescence transcriptome analysis in Lentinula edodes.</title>
        <authorList>
            <person name="Sakamoto Y."/>
            <person name="Nakade K."/>
            <person name="Sato S."/>
            <person name="Yoshida Y."/>
            <person name="Miyazaki K."/>
            <person name="Natsume S."/>
            <person name="Konno N."/>
        </authorList>
    </citation>
    <scope>NUCLEOTIDE SEQUENCE [LARGE SCALE GENOMIC DNA]</scope>
    <source>
        <strain evidence="2 3">NBRC 111202</strain>
    </source>
</reference>
<proteinExistence type="predicted"/>
<sequence>MISKPFFVSSKAPYYWETPIIKKYTTTDVYNLLVAKKFNHYQYNGAGSGCLTWTTALIELLENEGVIAVGSKISFLKKVDEVRTDTKYWVPLEPGAEFYN</sequence>